<name>A0A7Z0BS72_9SPHN</name>
<feature type="transmembrane region" description="Helical" evidence="8">
    <location>
        <begin position="288"/>
        <end position="308"/>
    </location>
</feature>
<keyword evidence="6 8" id="KW-0472">Membrane</keyword>
<evidence type="ECO:0000256" key="6">
    <source>
        <dbReference type="ARBA" id="ARBA00023136"/>
    </source>
</evidence>
<feature type="transmembrane region" description="Helical" evidence="8">
    <location>
        <begin position="187"/>
        <end position="207"/>
    </location>
</feature>
<dbReference type="Proteomes" id="UP000522081">
    <property type="component" value="Unassembled WGS sequence"/>
</dbReference>
<keyword evidence="4 8" id="KW-0812">Transmembrane</keyword>
<dbReference type="InterPro" id="IPR020846">
    <property type="entry name" value="MFS_dom"/>
</dbReference>
<reference evidence="10 11" key="1">
    <citation type="submission" date="2020-07" db="EMBL/GenBank/DDBJ databases">
        <title>Genomic Encyclopedia of Type Strains, Phase IV (KMG-IV): sequencing the most valuable type-strain genomes for metagenomic binning, comparative biology and taxonomic classification.</title>
        <authorList>
            <person name="Goeker M."/>
        </authorList>
    </citation>
    <scope>NUCLEOTIDE SEQUENCE [LARGE SCALE GENOMIC DNA]</scope>
    <source>
        <strain evidence="10 11">DSM 29043</strain>
    </source>
</reference>
<feature type="transmembrane region" description="Helical" evidence="8">
    <location>
        <begin position="73"/>
        <end position="94"/>
    </location>
</feature>
<feature type="domain" description="Major facilitator superfamily (MFS) profile" evidence="9">
    <location>
        <begin position="35"/>
        <end position="520"/>
    </location>
</feature>
<organism evidence="10 11">
    <name type="scientific">Novosphingobium marinum</name>
    <dbReference type="NCBI Taxonomy" id="1514948"/>
    <lineage>
        <taxon>Bacteria</taxon>
        <taxon>Pseudomonadati</taxon>
        <taxon>Pseudomonadota</taxon>
        <taxon>Alphaproteobacteria</taxon>
        <taxon>Sphingomonadales</taxon>
        <taxon>Sphingomonadaceae</taxon>
        <taxon>Novosphingobium</taxon>
    </lineage>
</organism>
<dbReference type="RefSeq" id="WP_179405828.1">
    <property type="nucleotide sequence ID" value="NZ_BMGF01000001.1"/>
</dbReference>
<feature type="transmembrane region" description="Helical" evidence="8">
    <location>
        <begin position="219"/>
        <end position="238"/>
    </location>
</feature>
<dbReference type="InterPro" id="IPR036259">
    <property type="entry name" value="MFS_trans_sf"/>
</dbReference>
<dbReference type="Gene3D" id="1.20.1720.10">
    <property type="entry name" value="Multidrug resistance protein D"/>
    <property type="match status" value="1"/>
</dbReference>
<dbReference type="InterPro" id="IPR011701">
    <property type="entry name" value="MFS"/>
</dbReference>
<evidence type="ECO:0000256" key="2">
    <source>
        <dbReference type="ARBA" id="ARBA00022448"/>
    </source>
</evidence>
<evidence type="ECO:0000256" key="1">
    <source>
        <dbReference type="ARBA" id="ARBA00004651"/>
    </source>
</evidence>
<dbReference type="Gene3D" id="1.20.1250.20">
    <property type="entry name" value="MFS general substrate transporter like domains"/>
    <property type="match status" value="1"/>
</dbReference>
<evidence type="ECO:0000256" key="3">
    <source>
        <dbReference type="ARBA" id="ARBA00022475"/>
    </source>
</evidence>
<evidence type="ECO:0000313" key="11">
    <source>
        <dbReference type="Proteomes" id="UP000522081"/>
    </source>
</evidence>
<dbReference type="Pfam" id="PF07690">
    <property type="entry name" value="MFS_1"/>
    <property type="match status" value="1"/>
</dbReference>
<accession>A0A7Z0BS72</accession>
<dbReference type="PRINTS" id="PR01036">
    <property type="entry name" value="TCRTETB"/>
</dbReference>
<dbReference type="GO" id="GO:0005886">
    <property type="term" value="C:plasma membrane"/>
    <property type="evidence" value="ECO:0007669"/>
    <property type="project" value="UniProtKB-SubCell"/>
</dbReference>
<sequence length="522" mass="55569">MASHAKSGAPGAAAAGSGSAPGDVAEVPCDNVPLVYIGVMLAALLQVLDTTIANVALPHMQAALGATTETVTWVLTSYIVASAIALPITGWLAGRMGMRELFILSTAAFVIFSALCGLATNLTQMVAFRVGQGVAGAFLMPLSQAVLLDVTRPSRHPQAMALWGMGVIIGPIAGPILGGWLTENFEWRWVFFVNVPLGAISLFLMITQLPRWTKAKVRLDFLGFALLALFLGSLQLLLDRGEHIDWFDSAEAWVYAALAASCGWGAVVHLAMSRNPLFDRALFKDRNFVIALLVMVVVGIAVFATLALLPPMLQNLLGFDVLDTGFVLAPRGVGVLISMQLAGFLIRRGADPRIVIAAGFGLTAYSMFEMSAWSLEVDSFHIIWTGVVQGLGLGLIFIPLNVAAFATLAPRLRTEASAILNLTRSVGASVGISVVVSILARSIQINHAELGANITATTLPMIDIDQARIAGPVGEAAFRMIDMEINRQAAMIGYLNDFYLMGWACLLSLPLAFLVRIKRPGG</sequence>
<feature type="transmembrane region" description="Helical" evidence="8">
    <location>
        <begin position="253"/>
        <end position="272"/>
    </location>
</feature>
<dbReference type="InterPro" id="IPR004638">
    <property type="entry name" value="EmrB-like"/>
</dbReference>
<feature type="transmembrane region" description="Helical" evidence="8">
    <location>
        <begin position="498"/>
        <end position="517"/>
    </location>
</feature>
<feature type="transmembrane region" description="Helical" evidence="8">
    <location>
        <begin position="354"/>
        <end position="375"/>
    </location>
</feature>
<dbReference type="PANTHER" id="PTHR23501">
    <property type="entry name" value="MAJOR FACILITATOR SUPERFAMILY"/>
    <property type="match status" value="1"/>
</dbReference>
<protein>
    <submittedName>
        <fullName evidence="10">DHA2 family multidrug resistance protein</fullName>
    </submittedName>
</protein>
<feature type="transmembrane region" description="Helical" evidence="8">
    <location>
        <begin position="101"/>
        <end position="120"/>
    </location>
</feature>
<evidence type="ECO:0000259" key="9">
    <source>
        <dbReference type="PROSITE" id="PS50850"/>
    </source>
</evidence>
<comment type="caution">
    <text evidence="10">The sequence shown here is derived from an EMBL/GenBank/DDBJ whole genome shotgun (WGS) entry which is preliminary data.</text>
</comment>
<evidence type="ECO:0000256" key="5">
    <source>
        <dbReference type="ARBA" id="ARBA00022989"/>
    </source>
</evidence>
<feature type="transmembrane region" description="Helical" evidence="8">
    <location>
        <begin position="381"/>
        <end position="406"/>
    </location>
</feature>
<feature type="transmembrane region" description="Helical" evidence="8">
    <location>
        <begin position="34"/>
        <end position="53"/>
    </location>
</feature>
<keyword evidence="3" id="KW-1003">Cell membrane</keyword>
<feature type="transmembrane region" description="Helical" evidence="8">
    <location>
        <begin position="418"/>
        <end position="440"/>
    </location>
</feature>
<feature type="transmembrane region" description="Helical" evidence="8">
    <location>
        <begin position="328"/>
        <end position="347"/>
    </location>
</feature>
<evidence type="ECO:0000256" key="7">
    <source>
        <dbReference type="SAM" id="MobiDB-lite"/>
    </source>
</evidence>
<gene>
    <name evidence="10" type="ORF">FHS75_000164</name>
</gene>
<dbReference type="AlphaFoldDB" id="A0A7Z0BS72"/>
<dbReference type="SUPFAM" id="SSF103473">
    <property type="entry name" value="MFS general substrate transporter"/>
    <property type="match status" value="1"/>
</dbReference>
<dbReference type="GO" id="GO:0022857">
    <property type="term" value="F:transmembrane transporter activity"/>
    <property type="evidence" value="ECO:0007669"/>
    <property type="project" value="InterPro"/>
</dbReference>
<feature type="transmembrane region" description="Helical" evidence="8">
    <location>
        <begin position="160"/>
        <end position="181"/>
    </location>
</feature>
<feature type="region of interest" description="Disordered" evidence="7">
    <location>
        <begin position="1"/>
        <end position="21"/>
    </location>
</feature>
<evidence type="ECO:0000256" key="8">
    <source>
        <dbReference type="SAM" id="Phobius"/>
    </source>
</evidence>
<dbReference type="PROSITE" id="PS50850">
    <property type="entry name" value="MFS"/>
    <property type="match status" value="1"/>
</dbReference>
<keyword evidence="5 8" id="KW-1133">Transmembrane helix</keyword>
<evidence type="ECO:0000256" key="4">
    <source>
        <dbReference type="ARBA" id="ARBA00022692"/>
    </source>
</evidence>
<evidence type="ECO:0000313" key="10">
    <source>
        <dbReference type="EMBL" id="NYH93859.1"/>
    </source>
</evidence>
<keyword evidence="2" id="KW-0813">Transport</keyword>
<dbReference type="CDD" id="cd17503">
    <property type="entry name" value="MFS_LmrB_MDR_like"/>
    <property type="match status" value="1"/>
</dbReference>
<dbReference type="PANTHER" id="PTHR23501:SF174">
    <property type="entry name" value="MULTIDRUG EXPORT PROTEIN EMRB-RELATED"/>
    <property type="match status" value="1"/>
</dbReference>
<proteinExistence type="predicted"/>
<feature type="transmembrane region" description="Helical" evidence="8">
    <location>
        <begin position="126"/>
        <end position="148"/>
    </location>
</feature>
<dbReference type="NCBIfam" id="TIGR00711">
    <property type="entry name" value="efflux_EmrB"/>
    <property type="match status" value="1"/>
</dbReference>
<comment type="subcellular location">
    <subcellularLocation>
        <location evidence="1">Cell membrane</location>
        <topology evidence="1">Multi-pass membrane protein</topology>
    </subcellularLocation>
</comment>
<keyword evidence="11" id="KW-1185">Reference proteome</keyword>
<dbReference type="EMBL" id="JACBZF010000001">
    <property type="protein sequence ID" value="NYH93859.1"/>
    <property type="molecule type" value="Genomic_DNA"/>
</dbReference>